<dbReference type="InterPro" id="IPR041644">
    <property type="entry name" value="GNAT_C"/>
</dbReference>
<dbReference type="Pfam" id="PF18082">
    <property type="entry name" value="NAT_N"/>
    <property type="match status" value="1"/>
</dbReference>
<feature type="domain" description="GNAT-like C-terminal" evidence="2">
    <location>
        <begin position="132"/>
        <end position="270"/>
    </location>
</feature>
<accession>A0AB73T045</accession>
<comment type="caution">
    <text evidence="3">The sequence shown here is derived from an EMBL/GenBank/DDBJ whole genome shotgun (WGS) entry which is preliminary data.</text>
</comment>
<dbReference type="InterPro" id="IPR041273">
    <property type="entry name" value="NAT_N"/>
</dbReference>
<evidence type="ECO:0000259" key="2">
    <source>
        <dbReference type="Pfam" id="PF18164"/>
    </source>
</evidence>
<dbReference type="Gene3D" id="3.40.630.120">
    <property type="match status" value="1"/>
</dbReference>
<evidence type="ECO:0000259" key="1">
    <source>
        <dbReference type="Pfam" id="PF18082"/>
    </source>
</evidence>
<reference evidence="3 4" key="1">
    <citation type="submission" date="2018-05" db="EMBL/GenBank/DDBJ databases">
        <authorList>
            <person name="Goeker M."/>
            <person name="Huntemann M."/>
            <person name="Clum A."/>
            <person name="Pillay M."/>
            <person name="Palaniappan K."/>
            <person name="Varghese N."/>
            <person name="Mikhailova N."/>
            <person name="Stamatis D."/>
            <person name="Reddy T."/>
            <person name="Daum C."/>
            <person name="Shapiro N."/>
            <person name="Ivanova N."/>
            <person name="Kyrpides N."/>
            <person name="Woyke T."/>
        </authorList>
    </citation>
    <scope>NUCLEOTIDE SEQUENCE [LARGE SCALE GENOMIC DNA]</scope>
    <source>
        <strain evidence="3 4">DSM 26524</strain>
    </source>
</reference>
<organism evidence="3 4">
    <name type="scientific">Murimonas intestini</name>
    <dbReference type="NCBI Taxonomy" id="1337051"/>
    <lineage>
        <taxon>Bacteria</taxon>
        <taxon>Bacillati</taxon>
        <taxon>Bacillota</taxon>
        <taxon>Clostridia</taxon>
        <taxon>Lachnospirales</taxon>
        <taxon>Lachnospiraceae</taxon>
        <taxon>Murimonas</taxon>
    </lineage>
</organism>
<dbReference type="EMBL" id="QGGY01000014">
    <property type="protein sequence ID" value="PWJ73153.1"/>
    <property type="molecule type" value="Genomic_DNA"/>
</dbReference>
<evidence type="ECO:0000313" key="4">
    <source>
        <dbReference type="Proteomes" id="UP000245412"/>
    </source>
</evidence>
<name>A0AB73T045_9FIRM</name>
<dbReference type="Proteomes" id="UP000245412">
    <property type="component" value="Unassembled WGS sequence"/>
</dbReference>
<protein>
    <recommendedName>
        <fullName evidence="5">GNAT-like C-terminal domain-containing protein</fullName>
    </recommendedName>
</protein>
<dbReference type="AlphaFoldDB" id="A0AB73T045"/>
<gene>
    <name evidence="3" type="ORF">C7383_114122</name>
</gene>
<dbReference type="RefSeq" id="WP_109748012.1">
    <property type="nucleotide sequence ID" value="NZ_JANKBI010000014.1"/>
</dbReference>
<proteinExistence type="predicted"/>
<evidence type="ECO:0008006" key="5">
    <source>
        <dbReference type="Google" id="ProtNLM"/>
    </source>
</evidence>
<dbReference type="Pfam" id="PF18164">
    <property type="entry name" value="GNAT_C"/>
    <property type="match status" value="1"/>
</dbReference>
<sequence length="280" mass="32126">MISLNELCRLISLPDEAADLVCKIAERLDWAAAAPAIKLFYSRDTWMDGVCTLRELFSQEQENKNGFHMLTCMLETSRKTFEDYIDLGIGEKIFADTFKMFSRFVGEHKESFGEYGFDRDFWTCRIIAMEDFRIGEMEYEMETVDGHPRINLHIPSDASLTPECCRSSVSAAKSFFEKFFPQYHSEAFVCSSWLLSPRLEHVLRAGSNIMKFQNAFRLIEDQPDDIEYMTWVFKKPGSSLDELPGHTSLQRNIRQYLKSGGKIGSSIGILEDEDFGTACV</sequence>
<keyword evidence="4" id="KW-1185">Reference proteome</keyword>
<evidence type="ECO:0000313" key="3">
    <source>
        <dbReference type="EMBL" id="PWJ73153.1"/>
    </source>
</evidence>
<feature type="domain" description="N-acyltransferase N-terminal" evidence="1">
    <location>
        <begin position="4"/>
        <end position="128"/>
    </location>
</feature>